<evidence type="ECO:0000256" key="1">
    <source>
        <dbReference type="ARBA" id="ARBA00004429"/>
    </source>
</evidence>
<dbReference type="Pfam" id="PF01554">
    <property type="entry name" value="MatE"/>
    <property type="match status" value="2"/>
</dbReference>
<keyword evidence="2" id="KW-0813">Transport</keyword>
<keyword evidence="8 10" id="KW-0472">Membrane</keyword>
<dbReference type="RefSeq" id="WP_304994446.1">
    <property type="nucleotide sequence ID" value="NZ_CP101717.1"/>
</dbReference>
<feature type="transmembrane region" description="Helical" evidence="10">
    <location>
        <begin position="93"/>
        <end position="113"/>
    </location>
</feature>
<dbReference type="GO" id="GO:0015297">
    <property type="term" value="F:antiporter activity"/>
    <property type="evidence" value="ECO:0007669"/>
    <property type="project" value="UniProtKB-KW"/>
</dbReference>
<feature type="transmembrane region" description="Helical" evidence="10">
    <location>
        <begin position="325"/>
        <end position="350"/>
    </location>
</feature>
<accession>A0AB38YCV8</accession>
<organism evidence="11">
    <name type="scientific">Salinispirillum sp. LH 10-3-1</name>
    <dbReference type="NCBI Taxonomy" id="2952525"/>
    <lineage>
        <taxon>Bacteria</taxon>
        <taxon>Pseudomonadati</taxon>
        <taxon>Pseudomonadota</taxon>
        <taxon>Gammaproteobacteria</taxon>
        <taxon>Oceanospirillales</taxon>
        <taxon>Saccharospirillaceae</taxon>
        <taxon>Salinispirillum</taxon>
    </lineage>
</organism>
<sequence>MSPVKALHRRPVLREVWSLAIPVAVQSALVSALGMADVLMVSGLGAEAIAAVGLGSKINFVFILLMAALGTGCSILVAQYFGAGRHDRVRHTLALSLLAGTLFMLPITLLIWFNTTNLMMLGTDNSQVITQGASYLAITALSLWLTQLVIVYEAALRATGDSKTPLYFATITIVLNIALNFWLINGGLGVPAMGVAGAALATLLARIFQVMWMLYSMQRPGKLLRLERLHFVEAVARNLIRRYWTLSWPLLVNFTLWSMGSLTYHLIAGRLGTTPLAVMSLLSPIESMYHSFFFGITNACSIMIGQRLGRGQFDDARALAKGFMLYAPLGSFGFGLVLLAASPFVLPLIGSLDAETLHQTQLAFAIMCLGFWLKVFNMVSIQGILRSGGDAKFCLYLDMSALWFVGLPLTLAAAFWWQLPFTWVYAMILAEEAAKAVGNIWRVGQRKWVRNLTEGDTEQSTALAA</sequence>
<name>A0AB38YCV8_9GAMM</name>
<evidence type="ECO:0000313" key="11">
    <source>
        <dbReference type="EMBL" id="WLD57158.1"/>
    </source>
</evidence>
<feature type="transmembrane region" description="Helical" evidence="10">
    <location>
        <begin position="60"/>
        <end position="81"/>
    </location>
</feature>
<dbReference type="AlphaFoldDB" id="A0AB38YCV8"/>
<feature type="transmembrane region" description="Helical" evidence="10">
    <location>
        <begin position="133"/>
        <end position="154"/>
    </location>
</feature>
<evidence type="ECO:0000256" key="4">
    <source>
        <dbReference type="ARBA" id="ARBA00022475"/>
    </source>
</evidence>
<keyword evidence="4" id="KW-1003">Cell membrane</keyword>
<dbReference type="InterPro" id="IPR002528">
    <property type="entry name" value="MATE_fam"/>
</dbReference>
<keyword evidence="3" id="KW-0050">Antiport</keyword>
<evidence type="ECO:0000256" key="7">
    <source>
        <dbReference type="ARBA" id="ARBA00023065"/>
    </source>
</evidence>
<evidence type="ECO:0000256" key="10">
    <source>
        <dbReference type="SAM" id="Phobius"/>
    </source>
</evidence>
<evidence type="ECO:0000256" key="5">
    <source>
        <dbReference type="ARBA" id="ARBA00022692"/>
    </source>
</evidence>
<evidence type="ECO:0000256" key="8">
    <source>
        <dbReference type="ARBA" id="ARBA00023136"/>
    </source>
</evidence>
<keyword evidence="6 10" id="KW-1133">Transmembrane helix</keyword>
<dbReference type="PANTHER" id="PTHR43298">
    <property type="entry name" value="MULTIDRUG RESISTANCE PROTEIN NORM-RELATED"/>
    <property type="match status" value="1"/>
</dbReference>
<dbReference type="InterPro" id="IPR048279">
    <property type="entry name" value="MdtK-like"/>
</dbReference>
<keyword evidence="5 10" id="KW-0812">Transmembrane</keyword>
<feature type="transmembrane region" description="Helical" evidence="10">
    <location>
        <begin position="287"/>
        <end position="304"/>
    </location>
</feature>
<dbReference type="NCBIfam" id="TIGR00797">
    <property type="entry name" value="matE"/>
    <property type="match status" value="1"/>
</dbReference>
<feature type="transmembrane region" description="Helical" evidence="10">
    <location>
        <begin position="166"/>
        <end position="184"/>
    </location>
</feature>
<proteinExistence type="predicted"/>
<feature type="transmembrane region" description="Helical" evidence="10">
    <location>
        <begin position="362"/>
        <end position="381"/>
    </location>
</feature>
<protein>
    <recommendedName>
        <fullName evidence="9">Multidrug-efflux transporter</fullName>
    </recommendedName>
</protein>
<reference evidence="11" key="1">
    <citation type="submission" date="2022-07" db="EMBL/GenBank/DDBJ databases">
        <title>Complete genome sequence of Salinispirillum sp. LH10-3-1 capable of multiple carbohydrate inversion isolated from a soda lake.</title>
        <authorList>
            <person name="Liu J."/>
            <person name="Zhai Y."/>
            <person name="Zhang H."/>
            <person name="Yang H."/>
            <person name="Qu J."/>
            <person name="Li J."/>
        </authorList>
    </citation>
    <scope>NUCLEOTIDE SEQUENCE</scope>
    <source>
        <strain evidence="11">LH 10-3-1</strain>
    </source>
</reference>
<feature type="transmembrane region" description="Helical" evidence="10">
    <location>
        <begin position="16"/>
        <end position="40"/>
    </location>
</feature>
<dbReference type="PANTHER" id="PTHR43298:SF2">
    <property type="entry name" value="FMN_FAD EXPORTER YEEO-RELATED"/>
    <property type="match status" value="1"/>
</dbReference>
<feature type="transmembrane region" description="Helical" evidence="10">
    <location>
        <begin position="246"/>
        <end position="267"/>
    </location>
</feature>
<dbReference type="GO" id="GO:0006811">
    <property type="term" value="P:monoatomic ion transport"/>
    <property type="evidence" value="ECO:0007669"/>
    <property type="project" value="UniProtKB-KW"/>
</dbReference>
<feature type="transmembrane region" description="Helical" evidence="10">
    <location>
        <begin position="423"/>
        <end position="441"/>
    </location>
</feature>
<gene>
    <name evidence="11" type="ORF">NFC81_10550</name>
</gene>
<dbReference type="GO" id="GO:0005886">
    <property type="term" value="C:plasma membrane"/>
    <property type="evidence" value="ECO:0007669"/>
    <property type="project" value="UniProtKB-SubCell"/>
</dbReference>
<evidence type="ECO:0000256" key="3">
    <source>
        <dbReference type="ARBA" id="ARBA00022449"/>
    </source>
</evidence>
<dbReference type="InterPro" id="IPR050222">
    <property type="entry name" value="MATE_MdtK"/>
</dbReference>
<keyword evidence="7" id="KW-0406">Ion transport</keyword>
<dbReference type="GO" id="GO:0042910">
    <property type="term" value="F:xenobiotic transmembrane transporter activity"/>
    <property type="evidence" value="ECO:0007669"/>
    <property type="project" value="InterPro"/>
</dbReference>
<feature type="transmembrane region" description="Helical" evidence="10">
    <location>
        <begin position="190"/>
        <end position="215"/>
    </location>
</feature>
<comment type="subcellular location">
    <subcellularLocation>
        <location evidence="1">Cell inner membrane</location>
        <topology evidence="1">Multi-pass membrane protein</topology>
    </subcellularLocation>
</comment>
<evidence type="ECO:0000256" key="2">
    <source>
        <dbReference type="ARBA" id="ARBA00022448"/>
    </source>
</evidence>
<dbReference type="EMBL" id="CP101717">
    <property type="protein sequence ID" value="WLD57158.1"/>
    <property type="molecule type" value="Genomic_DNA"/>
</dbReference>
<feature type="transmembrane region" description="Helical" evidence="10">
    <location>
        <begin position="393"/>
        <end position="417"/>
    </location>
</feature>
<dbReference type="PIRSF" id="PIRSF006603">
    <property type="entry name" value="DinF"/>
    <property type="match status" value="1"/>
</dbReference>
<evidence type="ECO:0000256" key="6">
    <source>
        <dbReference type="ARBA" id="ARBA00022989"/>
    </source>
</evidence>
<evidence type="ECO:0000256" key="9">
    <source>
        <dbReference type="ARBA" id="ARBA00031636"/>
    </source>
</evidence>